<keyword evidence="2" id="KW-0812">Transmembrane</keyword>
<evidence type="ECO:0000256" key="2">
    <source>
        <dbReference type="SAM" id="Phobius"/>
    </source>
</evidence>
<dbReference type="EMBL" id="FQZO01000004">
    <property type="protein sequence ID" value="SHJ29792.1"/>
    <property type="molecule type" value="Genomic_DNA"/>
</dbReference>
<accession>A0A1M6I5Q5</accession>
<feature type="compositionally biased region" description="Basic and acidic residues" evidence="1">
    <location>
        <begin position="56"/>
        <end position="66"/>
    </location>
</feature>
<dbReference type="RefSeq" id="WP_083599889.1">
    <property type="nucleotide sequence ID" value="NZ_FQZO01000004.1"/>
</dbReference>
<dbReference type="Proteomes" id="UP000184080">
    <property type="component" value="Unassembled WGS sequence"/>
</dbReference>
<dbReference type="STRING" id="1121298.SAMN05444401_2656"/>
<gene>
    <name evidence="3" type="ORF">SAMN05444401_2656</name>
</gene>
<name>A0A1M6I5Q5_9CLOT</name>
<proteinExistence type="predicted"/>
<reference evidence="3 4" key="1">
    <citation type="submission" date="2016-11" db="EMBL/GenBank/DDBJ databases">
        <authorList>
            <person name="Jaros S."/>
            <person name="Januszkiewicz K."/>
            <person name="Wedrychowicz H."/>
        </authorList>
    </citation>
    <scope>NUCLEOTIDE SEQUENCE [LARGE SCALE GENOMIC DNA]</scope>
    <source>
        <strain evidence="3 4">DSM 21864</strain>
    </source>
</reference>
<evidence type="ECO:0000313" key="3">
    <source>
        <dbReference type="EMBL" id="SHJ29792.1"/>
    </source>
</evidence>
<organism evidence="3 4">
    <name type="scientific">Clostridium amylolyticum</name>
    <dbReference type="NCBI Taxonomy" id="1121298"/>
    <lineage>
        <taxon>Bacteria</taxon>
        <taxon>Bacillati</taxon>
        <taxon>Bacillota</taxon>
        <taxon>Clostridia</taxon>
        <taxon>Eubacteriales</taxon>
        <taxon>Clostridiaceae</taxon>
        <taxon>Clostridium</taxon>
    </lineage>
</organism>
<protein>
    <submittedName>
        <fullName evidence="3">Uncharacterized protein</fullName>
    </submittedName>
</protein>
<keyword evidence="2" id="KW-1133">Transmembrane helix</keyword>
<feature type="region of interest" description="Disordered" evidence="1">
    <location>
        <begin position="56"/>
        <end position="77"/>
    </location>
</feature>
<evidence type="ECO:0000256" key="1">
    <source>
        <dbReference type="SAM" id="MobiDB-lite"/>
    </source>
</evidence>
<evidence type="ECO:0000313" key="4">
    <source>
        <dbReference type="Proteomes" id="UP000184080"/>
    </source>
</evidence>
<keyword evidence="4" id="KW-1185">Reference proteome</keyword>
<dbReference type="OrthoDB" id="1933462at2"/>
<sequence>MVLVLEIIGLLFMVTLMFVGIWGFILANQAYSQLRYQNYLLEKLTQNIYMLTCRKESAPAENKDEETLTPNLEDEEL</sequence>
<keyword evidence="2" id="KW-0472">Membrane</keyword>
<feature type="transmembrane region" description="Helical" evidence="2">
    <location>
        <begin position="6"/>
        <end position="27"/>
    </location>
</feature>
<dbReference type="AlphaFoldDB" id="A0A1M6I5Q5"/>